<evidence type="ECO:0000256" key="4">
    <source>
        <dbReference type="ARBA" id="ARBA00022729"/>
    </source>
</evidence>
<dbReference type="Pfam" id="PF13144">
    <property type="entry name" value="ChapFlgA"/>
    <property type="match status" value="1"/>
</dbReference>
<evidence type="ECO:0000256" key="6">
    <source>
        <dbReference type="ARBA" id="ARBA00025643"/>
    </source>
</evidence>
<dbReference type="GO" id="GO:0042597">
    <property type="term" value="C:periplasmic space"/>
    <property type="evidence" value="ECO:0007669"/>
    <property type="project" value="UniProtKB-SubCell"/>
</dbReference>
<sequence length="271" mass="30015">MNRPVFDSHFPRCLAPARSRIGSQDRLNLFNRDRSDIAMSLASPSSQCRWFLWGILLSVLLAPNVMASEEVVQRVQQFLYERASEMGDEVQIDVRPPSAQLNECVAPEPFLTNENTELAGRVSVGVKCGDNGQQVRYMRANVEIIGDHVVPRQDIAPNTVIKADMLETKEAELGSLPRDAIVTPEQAIGQEAARMLSSGEPFTERQLREVALVERGARVKVEARGEGFSVSRKGEAIDSGGMGSKVRVRMDNRDTLTARVTGEDHLEVDLQ</sequence>
<accession>A0A1H3B7A1</accession>
<keyword evidence="9" id="KW-1185">Reference proteome</keyword>
<comment type="subcellular location">
    <subcellularLocation>
        <location evidence="1">Periplasm</location>
    </subcellularLocation>
</comment>
<name>A0A1H3B7A1_9GAMM</name>
<gene>
    <name evidence="8" type="ORF">SAMN05443545_105141</name>
</gene>
<comment type="similarity">
    <text evidence="2">Belongs to the FlgA family.</text>
</comment>
<proteinExistence type="inferred from homology"/>
<dbReference type="Pfam" id="PF17656">
    <property type="entry name" value="ChapFlgA_N"/>
    <property type="match status" value="1"/>
</dbReference>
<dbReference type="STRING" id="574349.SAMN05443545_105141"/>
<protein>
    <recommendedName>
        <fullName evidence="3">Flagella basal body P-ring formation protein FlgA</fullName>
    </recommendedName>
</protein>
<evidence type="ECO:0000259" key="7">
    <source>
        <dbReference type="SMART" id="SM00858"/>
    </source>
</evidence>
<evidence type="ECO:0000256" key="1">
    <source>
        <dbReference type="ARBA" id="ARBA00004418"/>
    </source>
</evidence>
<keyword evidence="8" id="KW-0966">Cell projection</keyword>
<comment type="function">
    <text evidence="6">Involved in the assembly process of the P-ring formation. It may associate with FlgF on the rod constituting a structure essential for the P-ring assembly or may act as a modulator protein for the P-ring assembly.</text>
</comment>
<keyword evidence="8" id="KW-0282">Flagellum</keyword>
<organism evidence="8 9">
    <name type="scientific">Aidingimonas halophila</name>
    <dbReference type="NCBI Taxonomy" id="574349"/>
    <lineage>
        <taxon>Bacteria</taxon>
        <taxon>Pseudomonadati</taxon>
        <taxon>Pseudomonadota</taxon>
        <taxon>Gammaproteobacteria</taxon>
        <taxon>Oceanospirillales</taxon>
        <taxon>Halomonadaceae</taxon>
        <taxon>Aidingimonas</taxon>
    </lineage>
</organism>
<dbReference type="InterPro" id="IPR041231">
    <property type="entry name" value="FlgA_N"/>
</dbReference>
<dbReference type="PANTHER" id="PTHR36307:SF1">
    <property type="entry name" value="FLAGELLA BASAL BODY P-RING FORMATION PROTEIN FLGA"/>
    <property type="match status" value="1"/>
</dbReference>
<evidence type="ECO:0000313" key="9">
    <source>
        <dbReference type="Proteomes" id="UP000198500"/>
    </source>
</evidence>
<dbReference type="AlphaFoldDB" id="A0A1H3B7A1"/>
<keyword evidence="8" id="KW-0969">Cilium</keyword>
<dbReference type="Gene3D" id="3.90.1210.10">
    <property type="entry name" value="Antifreeze-like/N-acetylneuraminic acid synthase C-terminal domain"/>
    <property type="match status" value="1"/>
</dbReference>
<evidence type="ECO:0000256" key="2">
    <source>
        <dbReference type="ARBA" id="ARBA00010474"/>
    </source>
</evidence>
<dbReference type="PANTHER" id="PTHR36307">
    <property type="entry name" value="FLAGELLA BASAL BODY P-RING FORMATION PROTEIN FLGA"/>
    <property type="match status" value="1"/>
</dbReference>
<evidence type="ECO:0000313" key="8">
    <source>
        <dbReference type="EMBL" id="SDX37783.1"/>
    </source>
</evidence>
<dbReference type="EMBL" id="FNNI01000005">
    <property type="protein sequence ID" value="SDX37783.1"/>
    <property type="molecule type" value="Genomic_DNA"/>
</dbReference>
<feature type="domain" description="SAF" evidence="7">
    <location>
        <begin position="146"/>
        <end position="208"/>
    </location>
</feature>
<dbReference type="CDD" id="cd11614">
    <property type="entry name" value="SAF_CpaB_FlgA_like"/>
    <property type="match status" value="1"/>
</dbReference>
<dbReference type="InterPro" id="IPR013974">
    <property type="entry name" value="SAF"/>
</dbReference>
<evidence type="ECO:0000256" key="5">
    <source>
        <dbReference type="ARBA" id="ARBA00022764"/>
    </source>
</evidence>
<dbReference type="InterPro" id="IPR039246">
    <property type="entry name" value="Flagellar_FlgA"/>
</dbReference>
<evidence type="ECO:0000256" key="3">
    <source>
        <dbReference type="ARBA" id="ARBA00014754"/>
    </source>
</evidence>
<dbReference type="SMART" id="SM00858">
    <property type="entry name" value="SAF"/>
    <property type="match status" value="1"/>
</dbReference>
<dbReference type="Proteomes" id="UP000198500">
    <property type="component" value="Unassembled WGS sequence"/>
</dbReference>
<dbReference type="InterPro" id="IPR017585">
    <property type="entry name" value="SAF_FlgA"/>
</dbReference>
<dbReference type="Gene3D" id="2.30.30.760">
    <property type="match status" value="1"/>
</dbReference>
<keyword evidence="4" id="KW-0732">Signal</keyword>
<dbReference type="GO" id="GO:0044780">
    <property type="term" value="P:bacterial-type flagellum assembly"/>
    <property type="evidence" value="ECO:0007669"/>
    <property type="project" value="InterPro"/>
</dbReference>
<keyword evidence="5" id="KW-0574">Periplasm</keyword>
<reference evidence="8 9" key="1">
    <citation type="submission" date="2016-10" db="EMBL/GenBank/DDBJ databases">
        <authorList>
            <person name="de Groot N.N."/>
        </authorList>
    </citation>
    <scope>NUCLEOTIDE SEQUENCE [LARGE SCALE GENOMIC DNA]</scope>
    <source>
        <strain evidence="8 9">DSM 19219</strain>
    </source>
</reference>
<dbReference type="NCBIfam" id="TIGR03170">
    <property type="entry name" value="flgA_cterm"/>
    <property type="match status" value="1"/>
</dbReference>
<dbReference type="OrthoDB" id="6236246at2"/>